<dbReference type="Gene3D" id="2.130.10.10">
    <property type="entry name" value="YVTN repeat-like/Quinoprotein amine dehydrogenase"/>
    <property type="match status" value="1"/>
</dbReference>
<keyword evidence="1" id="KW-0853">WD repeat</keyword>
<dbReference type="InterPro" id="IPR015943">
    <property type="entry name" value="WD40/YVTN_repeat-like_dom_sf"/>
</dbReference>
<keyword evidence="2" id="KW-0677">Repeat</keyword>
<evidence type="ECO:0000256" key="1">
    <source>
        <dbReference type="ARBA" id="ARBA00022574"/>
    </source>
</evidence>
<dbReference type="InterPro" id="IPR036322">
    <property type="entry name" value="WD40_repeat_dom_sf"/>
</dbReference>
<sequence>MADHFELSSPPFDSVAQVRFSPTNPDQLLVFLGHVQFYNITANEQKTKFDHRAAVLACTFGDVTHACSGGLDMGVRELDLAAEKVTYLGQHENAVSAVNYVREQNLLITGSWDHPRAETVGVSSHTLPERVYHIDVVNHTLVVAMASRLFHIYDTGWYAIGSVEGQIGDEYFDPSQEAQDKKYAFKCHRQAIDDVDHVWPVNALAFHPVYNMFASAGTVSIWDHKEKRLRQYPKYATAIPSIAFNADGTRLAVGVSYTWDDGEKGAKTAERPAIWIRTFIPAPGSLALAQ</sequence>
<name>A0A8I3A594_9AGAM</name>
<evidence type="ECO:0000256" key="2">
    <source>
        <dbReference type="ARBA" id="ARBA00022737"/>
    </source>
</evidence>
<dbReference type="Proteomes" id="UP000683000">
    <property type="component" value="Unassembled WGS sequence"/>
</dbReference>
<evidence type="ECO:0000313" key="4">
    <source>
        <dbReference type="Proteomes" id="UP000683000"/>
    </source>
</evidence>
<protein>
    <submittedName>
        <fullName evidence="3">WD40 repeat-like protein</fullName>
    </submittedName>
</protein>
<evidence type="ECO:0000313" key="3">
    <source>
        <dbReference type="EMBL" id="KAG6370400.1"/>
    </source>
</evidence>
<reference evidence="3" key="1">
    <citation type="submission" date="2021-03" db="EMBL/GenBank/DDBJ databases">
        <title>Evolutionary innovations through gain and loss of genes in the ectomycorrhizal Boletales.</title>
        <authorList>
            <person name="Wu G."/>
            <person name="Miyauchi S."/>
            <person name="Morin E."/>
            <person name="Yang Z.-L."/>
            <person name="Xu J."/>
            <person name="Martin F.M."/>
        </authorList>
    </citation>
    <scope>NUCLEOTIDE SEQUENCE</scope>
    <source>
        <strain evidence="3">BR01</strain>
    </source>
</reference>
<dbReference type="InterPro" id="IPR001680">
    <property type="entry name" value="WD40_rpt"/>
</dbReference>
<dbReference type="AlphaFoldDB" id="A0A8I3A594"/>
<dbReference type="SUPFAM" id="SSF50978">
    <property type="entry name" value="WD40 repeat-like"/>
    <property type="match status" value="1"/>
</dbReference>
<comment type="caution">
    <text evidence="3">The sequence shown here is derived from an EMBL/GenBank/DDBJ whole genome shotgun (WGS) entry which is preliminary data.</text>
</comment>
<gene>
    <name evidence="3" type="ORF">JVT61DRAFT_12121</name>
</gene>
<dbReference type="EMBL" id="JAGFBS010000052">
    <property type="protein sequence ID" value="KAG6370400.1"/>
    <property type="molecule type" value="Genomic_DNA"/>
</dbReference>
<dbReference type="Pfam" id="PF00400">
    <property type="entry name" value="WD40"/>
    <property type="match status" value="1"/>
</dbReference>
<dbReference type="OrthoDB" id="10262475at2759"/>
<accession>A0A8I3A594</accession>
<keyword evidence="4" id="KW-1185">Reference proteome</keyword>
<organism evidence="3 4">
    <name type="scientific">Boletus reticuloceps</name>
    <dbReference type="NCBI Taxonomy" id="495285"/>
    <lineage>
        <taxon>Eukaryota</taxon>
        <taxon>Fungi</taxon>
        <taxon>Dikarya</taxon>
        <taxon>Basidiomycota</taxon>
        <taxon>Agaricomycotina</taxon>
        <taxon>Agaricomycetes</taxon>
        <taxon>Agaricomycetidae</taxon>
        <taxon>Boletales</taxon>
        <taxon>Boletineae</taxon>
        <taxon>Boletaceae</taxon>
        <taxon>Boletoideae</taxon>
        <taxon>Boletus</taxon>
    </lineage>
</organism>
<dbReference type="PANTHER" id="PTHR10971">
    <property type="entry name" value="MRNA EXPORT FACTOR AND BUB3"/>
    <property type="match status" value="1"/>
</dbReference>
<proteinExistence type="predicted"/>